<evidence type="ECO:0000313" key="3">
    <source>
        <dbReference type="Proteomes" id="UP000250369"/>
    </source>
</evidence>
<evidence type="ECO:0000313" key="2">
    <source>
        <dbReference type="EMBL" id="RAV14445.1"/>
    </source>
</evidence>
<protein>
    <submittedName>
        <fullName evidence="2">Uncharacterized protein</fullName>
    </submittedName>
</protein>
<feature type="transmembrane region" description="Helical" evidence="1">
    <location>
        <begin position="61"/>
        <end position="89"/>
    </location>
</feature>
<accession>A0A329M2N4</accession>
<reference evidence="2 3" key="1">
    <citation type="journal article" date="2009" name="Int. J. Syst. Evol. Microbiol.">
        <title>Paenibacillus contaminans sp. nov., isolated from a contaminated laboratory plate.</title>
        <authorList>
            <person name="Chou J.H."/>
            <person name="Lee J.H."/>
            <person name="Lin M.C."/>
            <person name="Chang P.S."/>
            <person name="Arun A.B."/>
            <person name="Young C.C."/>
            <person name="Chen W.M."/>
        </authorList>
    </citation>
    <scope>NUCLEOTIDE SEQUENCE [LARGE SCALE GENOMIC DNA]</scope>
    <source>
        <strain evidence="2 3">CKOBP-6</strain>
    </source>
</reference>
<sequence>MSTSKLMKWITGVMEAILGIPFLGGLIVISLSWVPLIIMLVLHIVTLVISVNEKSGKTGSIVGIITSCIAWIPFVGMIMHLISALLLLIDAAKKETYGRTY</sequence>
<keyword evidence="1" id="KW-0472">Membrane</keyword>
<dbReference type="EMBL" id="QMFB01000026">
    <property type="protein sequence ID" value="RAV14445.1"/>
    <property type="molecule type" value="Genomic_DNA"/>
</dbReference>
<organism evidence="2 3">
    <name type="scientific">Paenibacillus contaminans</name>
    <dbReference type="NCBI Taxonomy" id="450362"/>
    <lineage>
        <taxon>Bacteria</taxon>
        <taxon>Bacillati</taxon>
        <taxon>Bacillota</taxon>
        <taxon>Bacilli</taxon>
        <taxon>Bacillales</taxon>
        <taxon>Paenibacillaceae</taxon>
        <taxon>Paenibacillus</taxon>
    </lineage>
</organism>
<gene>
    <name evidence="2" type="ORF">DQG23_31645</name>
</gene>
<feature type="transmembrane region" description="Helical" evidence="1">
    <location>
        <begin position="20"/>
        <end position="49"/>
    </location>
</feature>
<dbReference type="AlphaFoldDB" id="A0A329M2N4"/>
<keyword evidence="3" id="KW-1185">Reference proteome</keyword>
<dbReference type="OrthoDB" id="1925744at2"/>
<proteinExistence type="predicted"/>
<keyword evidence="1" id="KW-0812">Transmembrane</keyword>
<evidence type="ECO:0000256" key="1">
    <source>
        <dbReference type="SAM" id="Phobius"/>
    </source>
</evidence>
<dbReference type="Proteomes" id="UP000250369">
    <property type="component" value="Unassembled WGS sequence"/>
</dbReference>
<dbReference type="RefSeq" id="WP_113035028.1">
    <property type="nucleotide sequence ID" value="NZ_QMFB01000026.1"/>
</dbReference>
<name>A0A329M2N4_9BACL</name>
<keyword evidence="1" id="KW-1133">Transmembrane helix</keyword>
<comment type="caution">
    <text evidence="2">The sequence shown here is derived from an EMBL/GenBank/DDBJ whole genome shotgun (WGS) entry which is preliminary data.</text>
</comment>